<dbReference type="PANTHER" id="PTHR43178:SF5">
    <property type="entry name" value="LIPOAMIDE ACYLTRANSFERASE COMPONENT OF BRANCHED-CHAIN ALPHA-KETO ACID DEHYDROGENASE COMPLEX, MITOCHONDRIAL"/>
    <property type="match status" value="1"/>
</dbReference>
<dbReference type="PANTHER" id="PTHR43178">
    <property type="entry name" value="DIHYDROLIPOAMIDE ACETYLTRANSFERASE COMPONENT OF PYRUVATE DEHYDROGENASE COMPLEX"/>
    <property type="match status" value="1"/>
</dbReference>
<name>A0A382HML9_9ZZZZ</name>
<dbReference type="InterPro" id="IPR050743">
    <property type="entry name" value="2-oxoacid_DH_E2_comp"/>
</dbReference>
<protein>
    <recommendedName>
        <fullName evidence="4">2-oxoacid dehydrogenase acyltransferase catalytic domain-containing protein</fullName>
    </recommendedName>
</protein>
<evidence type="ECO:0000256" key="3">
    <source>
        <dbReference type="ARBA" id="ARBA00023315"/>
    </source>
</evidence>
<evidence type="ECO:0000256" key="2">
    <source>
        <dbReference type="ARBA" id="ARBA00022679"/>
    </source>
</evidence>
<dbReference type="EMBL" id="UINC01062176">
    <property type="protein sequence ID" value="SVB88536.1"/>
    <property type="molecule type" value="Genomic_DNA"/>
</dbReference>
<feature type="domain" description="2-oxoacid dehydrogenase acyltransferase catalytic" evidence="4">
    <location>
        <begin position="1"/>
        <end position="126"/>
    </location>
</feature>
<dbReference type="GO" id="GO:0031405">
    <property type="term" value="F:lipoic acid binding"/>
    <property type="evidence" value="ECO:0007669"/>
    <property type="project" value="TreeGrafter"/>
</dbReference>
<sequence length="133" mass="14084">EGLIVPVIHQANDLSIVDVACALDSVIKRARDGSTTLDDVQGGTFTLNNTGALGSVWGGAIINHPQAAILTTEAIVKRPVVVSEKGEDTVRVHSMMNICLSFDHRIIDGAEASKFLQAVKLGLESIDGSSKFE</sequence>
<evidence type="ECO:0000256" key="1">
    <source>
        <dbReference type="ARBA" id="ARBA00001938"/>
    </source>
</evidence>
<reference evidence="5" key="1">
    <citation type="submission" date="2018-05" db="EMBL/GenBank/DDBJ databases">
        <authorList>
            <person name="Lanie J.A."/>
            <person name="Ng W.-L."/>
            <person name="Kazmierczak K.M."/>
            <person name="Andrzejewski T.M."/>
            <person name="Davidsen T.M."/>
            <person name="Wayne K.J."/>
            <person name="Tettelin H."/>
            <person name="Glass J.I."/>
            <person name="Rusch D."/>
            <person name="Podicherti R."/>
            <person name="Tsui H.-C.T."/>
            <person name="Winkler M.E."/>
        </authorList>
    </citation>
    <scope>NUCLEOTIDE SEQUENCE</scope>
</reference>
<dbReference type="SUPFAM" id="SSF52777">
    <property type="entry name" value="CoA-dependent acyltransferases"/>
    <property type="match status" value="1"/>
</dbReference>
<organism evidence="5">
    <name type="scientific">marine metagenome</name>
    <dbReference type="NCBI Taxonomy" id="408172"/>
    <lineage>
        <taxon>unclassified sequences</taxon>
        <taxon>metagenomes</taxon>
        <taxon>ecological metagenomes</taxon>
    </lineage>
</organism>
<proteinExistence type="predicted"/>
<gene>
    <name evidence="5" type="ORF">METZ01_LOCUS241390</name>
</gene>
<evidence type="ECO:0000259" key="4">
    <source>
        <dbReference type="Pfam" id="PF00198"/>
    </source>
</evidence>
<dbReference type="Pfam" id="PF00198">
    <property type="entry name" value="2-oxoacid_dh"/>
    <property type="match status" value="1"/>
</dbReference>
<feature type="non-terminal residue" evidence="5">
    <location>
        <position position="1"/>
    </location>
</feature>
<dbReference type="InterPro" id="IPR001078">
    <property type="entry name" value="2-oxoacid_DH_actylTfrase"/>
</dbReference>
<dbReference type="GO" id="GO:0016407">
    <property type="term" value="F:acetyltransferase activity"/>
    <property type="evidence" value="ECO:0007669"/>
    <property type="project" value="TreeGrafter"/>
</dbReference>
<keyword evidence="3" id="KW-0012">Acyltransferase</keyword>
<comment type="cofactor">
    <cofactor evidence="1">
        <name>(R)-lipoate</name>
        <dbReference type="ChEBI" id="CHEBI:83088"/>
    </cofactor>
</comment>
<accession>A0A382HML9</accession>
<dbReference type="GO" id="GO:0005737">
    <property type="term" value="C:cytoplasm"/>
    <property type="evidence" value="ECO:0007669"/>
    <property type="project" value="TreeGrafter"/>
</dbReference>
<keyword evidence="2" id="KW-0808">Transferase</keyword>
<dbReference type="Gene3D" id="3.30.559.10">
    <property type="entry name" value="Chloramphenicol acetyltransferase-like domain"/>
    <property type="match status" value="1"/>
</dbReference>
<evidence type="ECO:0000313" key="5">
    <source>
        <dbReference type="EMBL" id="SVB88536.1"/>
    </source>
</evidence>
<dbReference type="InterPro" id="IPR023213">
    <property type="entry name" value="CAT-like_dom_sf"/>
</dbReference>
<dbReference type="AlphaFoldDB" id="A0A382HML9"/>